<gene>
    <name evidence="1" type="ORF">DdX_16301</name>
</gene>
<comment type="caution">
    <text evidence="1">The sequence shown here is derived from an EMBL/GenBank/DDBJ whole genome shotgun (WGS) entry which is preliminary data.</text>
</comment>
<organism evidence="1 2">
    <name type="scientific">Ditylenchus destructor</name>
    <dbReference type="NCBI Taxonomy" id="166010"/>
    <lineage>
        <taxon>Eukaryota</taxon>
        <taxon>Metazoa</taxon>
        <taxon>Ecdysozoa</taxon>
        <taxon>Nematoda</taxon>
        <taxon>Chromadorea</taxon>
        <taxon>Rhabditida</taxon>
        <taxon>Tylenchina</taxon>
        <taxon>Tylenchomorpha</taxon>
        <taxon>Sphaerularioidea</taxon>
        <taxon>Anguinidae</taxon>
        <taxon>Anguininae</taxon>
        <taxon>Ditylenchus</taxon>
    </lineage>
</organism>
<dbReference type="AlphaFoldDB" id="A0AAD4MPT2"/>
<sequence>MECPQIDSSSCQKSSVFTGKLKKRGFLRVSKSRLIQLLDTSGVVEIMIRCVFSPVTPLALVYRIQGRKYHMSKEKGREVMCWRTWNRPFNPPRTFGFPPFQPTGGGSPVAVFHRQPK</sequence>
<evidence type="ECO:0000313" key="1">
    <source>
        <dbReference type="EMBL" id="KAI1701072.1"/>
    </source>
</evidence>
<dbReference type="EMBL" id="JAKKPZ010000127">
    <property type="protein sequence ID" value="KAI1701072.1"/>
    <property type="molecule type" value="Genomic_DNA"/>
</dbReference>
<dbReference type="Proteomes" id="UP001201812">
    <property type="component" value="Unassembled WGS sequence"/>
</dbReference>
<reference evidence="1" key="1">
    <citation type="submission" date="2022-01" db="EMBL/GenBank/DDBJ databases">
        <title>Genome Sequence Resource for Two Populations of Ditylenchus destructor, the Migratory Endoparasitic Phytonematode.</title>
        <authorList>
            <person name="Zhang H."/>
            <person name="Lin R."/>
            <person name="Xie B."/>
        </authorList>
    </citation>
    <scope>NUCLEOTIDE SEQUENCE</scope>
    <source>
        <strain evidence="1">BazhouSP</strain>
    </source>
</reference>
<name>A0AAD4MPT2_9BILA</name>
<accession>A0AAD4MPT2</accession>
<keyword evidence="2" id="KW-1185">Reference proteome</keyword>
<evidence type="ECO:0000313" key="2">
    <source>
        <dbReference type="Proteomes" id="UP001201812"/>
    </source>
</evidence>
<proteinExistence type="predicted"/>
<protein>
    <submittedName>
        <fullName evidence="1">Uncharacterized protein</fullName>
    </submittedName>
</protein>